<reference evidence="3" key="2">
    <citation type="submission" date="2015-07" db="EMBL/GenBank/DDBJ databases">
        <title>The genome sequence of Plasmodium falciparum IGH-CR14.</title>
        <authorList>
            <consortium name="The Broad Institute Genome Sequencing Platform"/>
            <person name="Volkman S.K."/>
            <person name="Neafsey D.E."/>
            <person name="Dash A.P."/>
            <person name="Chitnis C.E."/>
            <person name="Hartl D.L."/>
            <person name="Young S.K."/>
            <person name="Kodira C.D."/>
            <person name="Zeng Q."/>
            <person name="Koehrsen M."/>
            <person name="Godfrey P."/>
            <person name="Alvarado L."/>
            <person name="Berlin A."/>
            <person name="Borenstein D."/>
            <person name="Chen Z."/>
            <person name="Engels R."/>
            <person name="Freedman E."/>
            <person name="Gellesch M."/>
            <person name="Goldberg J."/>
            <person name="Griggs A."/>
            <person name="Gujja S."/>
            <person name="Heiman D."/>
            <person name="Hepburn T."/>
            <person name="Howarth C."/>
            <person name="Jen D."/>
            <person name="Larson L."/>
            <person name="Lewis B."/>
            <person name="Mehta T."/>
            <person name="Park D."/>
            <person name="Pearson M."/>
            <person name="Roberts A."/>
            <person name="Saif S."/>
            <person name="Shea T."/>
            <person name="Shenoy N."/>
            <person name="Sisk P."/>
            <person name="Stolte C."/>
            <person name="Sykes S."/>
            <person name="Walk T."/>
            <person name="White J."/>
            <person name="Yandava C."/>
            <person name="Wirth D.F."/>
            <person name="Nusbaum C."/>
            <person name="Birren B."/>
        </authorList>
    </citation>
    <scope>NUCLEOTIDE SEQUENCE [LARGE SCALE GENOMIC DNA]</scope>
    <source>
        <strain evidence="3">IGH-CR14</strain>
    </source>
</reference>
<feature type="region of interest" description="Disordered" evidence="1">
    <location>
        <begin position="244"/>
        <end position="276"/>
    </location>
</feature>
<gene>
    <name evidence="2" type="ORF">PFMG_00219</name>
</gene>
<feature type="compositionally biased region" description="Polar residues" evidence="1">
    <location>
        <begin position="55"/>
        <end position="65"/>
    </location>
</feature>
<accession>A0A0L1I4Y4</accession>
<feature type="compositionally biased region" description="Polar residues" evidence="1">
    <location>
        <begin position="317"/>
        <end position="329"/>
    </location>
</feature>
<feature type="region of interest" description="Disordered" evidence="1">
    <location>
        <begin position="312"/>
        <end position="338"/>
    </location>
</feature>
<evidence type="ECO:0000313" key="3">
    <source>
        <dbReference type="Proteomes" id="UP000054562"/>
    </source>
</evidence>
<feature type="region of interest" description="Disordered" evidence="1">
    <location>
        <begin position="34"/>
        <end position="65"/>
    </location>
</feature>
<dbReference type="AlphaFoldDB" id="A0A0L1I4Y4"/>
<evidence type="ECO:0000256" key="1">
    <source>
        <dbReference type="SAM" id="MobiDB-lite"/>
    </source>
</evidence>
<dbReference type="OrthoDB" id="378443at2759"/>
<feature type="compositionally biased region" description="Basic residues" evidence="1">
    <location>
        <begin position="38"/>
        <end position="52"/>
    </location>
</feature>
<proteinExistence type="predicted"/>
<dbReference type="Proteomes" id="UP000054562">
    <property type="component" value="Unassembled WGS sequence"/>
</dbReference>
<reference evidence="3" key="1">
    <citation type="submission" date="2015-07" db="EMBL/GenBank/DDBJ databases">
        <title>Annotation of Plasmodium falciparum IGH-CR14.</title>
        <authorList>
            <consortium name="The Broad Institute Genome Sequencing Platform"/>
            <person name="Volkman S.K."/>
            <person name="Neafsey D.E."/>
            <person name="Dash A.P."/>
            <person name="Chitnis C.E."/>
            <person name="Hartl D.L."/>
            <person name="Young S.K."/>
            <person name="Zeng Q."/>
            <person name="Koehrsen M."/>
            <person name="Alvarado L."/>
            <person name="Berlin A."/>
            <person name="Borenstein D."/>
            <person name="Chapman S.B."/>
            <person name="Chen Z."/>
            <person name="Engels R."/>
            <person name="Freedman E."/>
            <person name="Gellesch M."/>
            <person name="Goldberg J."/>
            <person name="Griggs A."/>
            <person name="Gujja S."/>
            <person name="Heilman E.R."/>
            <person name="Heiman D.I."/>
            <person name="Howarth C."/>
            <person name="Jen D."/>
            <person name="Larson L."/>
            <person name="Mehta T."/>
            <person name="Neiman D."/>
            <person name="Park D."/>
            <person name="Pearson M."/>
            <person name="Roberts A."/>
            <person name="Saif S."/>
            <person name="Shea T."/>
            <person name="Shenoy N."/>
            <person name="Sisk P."/>
            <person name="Stolte C."/>
            <person name="Sykes S."/>
            <person name="Walk T."/>
            <person name="White J."/>
            <person name="Yandava C."/>
            <person name="Haas B."/>
            <person name="Henn M.R."/>
            <person name="Nusbaum C."/>
            <person name="Birren B."/>
        </authorList>
    </citation>
    <scope>NUCLEOTIDE SEQUENCE [LARGE SCALE GENOMIC DNA]</scope>
    <source>
        <strain evidence="3">IGH-CR14</strain>
    </source>
</reference>
<feature type="compositionally biased region" description="Low complexity" evidence="1">
    <location>
        <begin position="247"/>
        <end position="262"/>
    </location>
</feature>
<name>A0A0L1I4Y4_PLAFA</name>
<sequence length="434" mass="51539">MNNENTMNNDDNTSLYHNLRKIRKPRSYDFEYVDDKTKKGRGRKKRRKRRRSSMGDINSINGNVNDTNKEENILIKIERTDSNIPDSNENVENKIEIKTECDINKNCYVSEKTVSTPNLPIRRYKTKKFNLEKSMNLFNTNIPLRNNNIKIDRICEYLNYTTNTMWRYMGSTAKFRLVEDQQEKYLFLKNMKKNIIFEIIKIAMFALLKVNLNDNNIYTLNPEEKKKNEFISKDMNSIKYTKREEYNNNNHNNNSNKINDNQNNDKTKGDDNYNTTNNNTNYHVNFHNNKSNRNNYYAYYFYSKKPNNIENNEESNCDINSVNKENSNGVKDASKEDETISDIKQNCNVSLKSNETNENHTNNYNSMITIKISPACENENISYPYSHYDNSKINISRRLEEKDDILNQGVTVPEILDFVKEKYEKYYENEKKKF</sequence>
<protein>
    <submittedName>
        <fullName evidence="2">Uncharacterized protein</fullName>
    </submittedName>
</protein>
<organism evidence="2 3">
    <name type="scientific">Plasmodium falciparum IGH-CR14</name>
    <dbReference type="NCBI Taxonomy" id="580059"/>
    <lineage>
        <taxon>Eukaryota</taxon>
        <taxon>Sar</taxon>
        <taxon>Alveolata</taxon>
        <taxon>Apicomplexa</taxon>
        <taxon>Aconoidasida</taxon>
        <taxon>Haemosporida</taxon>
        <taxon>Plasmodiidae</taxon>
        <taxon>Plasmodium</taxon>
        <taxon>Plasmodium (Laverania)</taxon>
    </lineage>
</organism>
<dbReference type="EMBL" id="GG664977">
    <property type="protein sequence ID" value="KNG74243.1"/>
    <property type="molecule type" value="Genomic_DNA"/>
</dbReference>
<evidence type="ECO:0000313" key="2">
    <source>
        <dbReference type="EMBL" id="KNG74243.1"/>
    </source>
</evidence>